<dbReference type="InterPro" id="IPR050473">
    <property type="entry name" value="A2M/Complement_sys"/>
</dbReference>
<dbReference type="SUPFAM" id="SSF49410">
    <property type="entry name" value="Alpha-macroglobulin receptor domain"/>
    <property type="match status" value="1"/>
</dbReference>
<evidence type="ECO:0000259" key="6">
    <source>
        <dbReference type="SMART" id="SM01360"/>
    </source>
</evidence>
<dbReference type="InterPro" id="IPR001599">
    <property type="entry name" value="Macroglobln_a2"/>
</dbReference>
<dbReference type="SMART" id="SM01359">
    <property type="entry name" value="A2M_N_2"/>
    <property type="match status" value="1"/>
</dbReference>
<evidence type="ECO:0000256" key="4">
    <source>
        <dbReference type="SAM" id="Phobius"/>
    </source>
</evidence>
<dbReference type="Proteomes" id="UP000319817">
    <property type="component" value="Chromosome"/>
</dbReference>
<keyword evidence="3" id="KW-0882">Thioester bond</keyword>
<feature type="transmembrane region" description="Helical" evidence="4">
    <location>
        <begin position="834"/>
        <end position="852"/>
    </location>
</feature>
<dbReference type="InterPro" id="IPR011625">
    <property type="entry name" value="A2M_N_BRD"/>
</dbReference>
<accession>A0A517P1U3</accession>
<dbReference type="CDD" id="cd02891">
    <property type="entry name" value="A2M_like"/>
    <property type="match status" value="1"/>
</dbReference>
<dbReference type="Pfam" id="PF07703">
    <property type="entry name" value="A2M_BRD"/>
    <property type="match status" value="1"/>
</dbReference>
<feature type="domain" description="Alpha-2-macroglobulin" evidence="6">
    <location>
        <begin position="1006"/>
        <end position="1096"/>
    </location>
</feature>
<keyword evidence="4" id="KW-0812">Transmembrane</keyword>
<protein>
    <submittedName>
        <fullName evidence="7">A-macroglobulin complement component</fullName>
    </submittedName>
</protein>
<dbReference type="Gene3D" id="1.50.10.20">
    <property type="match status" value="1"/>
</dbReference>
<gene>
    <name evidence="7" type="ORF">K239x_53600</name>
</gene>
<dbReference type="GO" id="GO:0004866">
    <property type="term" value="F:endopeptidase inhibitor activity"/>
    <property type="evidence" value="ECO:0007669"/>
    <property type="project" value="InterPro"/>
</dbReference>
<feature type="transmembrane region" description="Helical" evidence="4">
    <location>
        <begin position="810"/>
        <end position="827"/>
    </location>
</feature>
<dbReference type="SUPFAM" id="SSF48239">
    <property type="entry name" value="Terpenoid cyclases/Protein prenyltransferases"/>
    <property type="match status" value="1"/>
</dbReference>
<dbReference type="SMART" id="SM01419">
    <property type="entry name" value="Thiol-ester_cl"/>
    <property type="match status" value="1"/>
</dbReference>
<comment type="similarity">
    <text evidence="1">Belongs to the protease inhibitor I39 (alpha-2-macroglobulin) family. Bacterial alpha-2-macroglobulin subfamily.</text>
</comment>
<dbReference type="PANTHER" id="PTHR11412:SF136">
    <property type="entry name" value="CD109 ANTIGEN"/>
    <property type="match status" value="1"/>
</dbReference>
<dbReference type="Gene3D" id="2.60.40.690">
    <property type="entry name" value="Alpha-macroglobulin, receptor-binding domain"/>
    <property type="match status" value="1"/>
</dbReference>
<dbReference type="Pfam" id="PF00207">
    <property type="entry name" value="A2M"/>
    <property type="match status" value="1"/>
</dbReference>
<dbReference type="InterPro" id="IPR047565">
    <property type="entry name" value="Alpha-macroglob_thiol-ester_cl"/>
</dbReference>
<dbReference type="InterPro" id="IPR002890">
    <property type="entry name" value="MG2"/>
</dbReference>
<keyword evidence="4" id="KW-1133">Transmembrane helix</keyword>
<dbReference type="RefSeq" id="WP_145421089.1">
    <property type="nucleotide sequence ID" value="NZ_CP036526.1"/>
</dbReference>
<keyword evidence="8" id="KW-1185">Reference proteome</keyword>
<dbReference type="InterPro" id="IPR008930">
    <property type="entry name" value="Terpenoid_cyclase/PrenylTrfase"/>
</dbReference>
<keyword evidence="2" id="KW-0732">Signal</keyword>
<reference evidence="7 8" key="1">
    <citation type="submission" date="2019-02" db="EMBL/GenBank/DDBJ databases">
        <title>Deep-cultivation of Planctomycetes and their phenomic and genomic characterization uncovers novel biology.</title>
        <authorList>
            <person name="Wiegand S."/>
            <person name="Jogler M."/>
            <person name="Boedeker C."/>
            <person name="Pinto D."/>
            <person name="Vollmers J."/>
            <person name="Rivas-Marin E."/>
            <person name="Kohn T."/>
            <person name="Peeters S.H."/>
            <person name="Heuer A."/>
            <person name="Rast P."/>
            <person name="Oberbeckmann S."/>
            <person name="Bunk B."/>
            <person name="Jeske O."/>
            <person name="Meyerdierks A."/>
            <person name="Storesund J.E."/>
            <person name="Kallscheuer N."/>
            <person name="Luecker S."/>
            <person name="Lage O.M."/>
            <person name="Pohl T."/>
            <person name="Merkel B.J."/>
            <person name="Hornburger P."/>
            <person name="Mueller R.-W."/>
            <person name="Bruemmer F."/>
            <person name="Labrenz M."/>
            <person name="Spormann A.M."/>
            <person name="Op den Camp H."/>
            <person name="Overmann J."/>
            <person name="Amann R."/>
            <person name="Jetten M.S.M."/>
            <person name="Mascher T."/>
            <person name="Medema M.H."/>
            <person name="Devos D.P."/>
            <person name="Kaster A.-K."/>
            <person name="Ovreas L."/>
            <person name="Rohde M."/>
            <person name="Galperin M.Y."/>
            <person name="Jogler C."/>
        </authorList>
    </citation>
    <scope>NUCLEOTIDE SEQUENCE [LARGE SCALE GENOMIC DNA]</scope>
    <source>
        <strain evidence="7 8">K23_9</strain>
    </source>
</reference>
<sequence length="1704" mass="184905">MNHSSNKPNETPSSELSQLLLELHYDLLDDAEARHLRSRIDNEPHVAAAWTDTLRLASKMASAARVDGTSVPPVTIPVTTQYANDPNALATNATAADPTSGSTTTPHVNGQRFWISAISLLATAASIGLMVLGNRYVQQLPPRPDAVVRLDAQATVAHRATADNQFEIKTSLVDGTNGIAGGFQVVPATISFSIFSGDSILFRGATQTSDSGGCMVAVPDDLVIPPGSKLSVTANPIGSNAKATTLQIPLEPTRCLTYVKTDRPVYRPGETVYFRSVTLNRRSLASHVDVPIHYELVDPSGALVDGAMIEGVTERGVGNGSFTIASTAPGGAYQLVAKSMDGFFPDEKVDFQVRVYRVPRFKKELQLHQRSYGPGDQVEAEFSAQRAEGGPVAGASVRVQAMIDEVPVYQSTATTSATGNLSIEFTLPQHIEKGIGQLSVMIDDGGTLETQIKTIPIQLGRVEVDFYPEGGYLVDGLKNRVYFTARNTLGDPIHIAGEIQSRNGTAVATIETVRDGMGRFEFVPRHGERYSVKVTSPVDITNLPALPAIVKSLPVLETGKGVFQHDDPLTVTIRHTRPMKGILRAVCRGQLVGQKEIDVQPGSMDVRLPLRADAAGVIRLTVLDASTTPAQPLVERLVYRRENRRLNISVVEPESALQRSPGEPMRLTLQVTDENGNPTPAVLGVRVVDDAALSLDETERPTLRSHFLLTSEVESPEDLEHANFYLSDDAEAAESLDLLLGTQGWRRFISGSPDQPQMDFRQQLVRLLELDGTSAAKPKPPISNASVFVDDWTDYRRAVAVAWRSFLRQTRILALVLAGAFMLLFLYRLRHSSLTTAMIWLMVASATLAVIGCGSSHETTVVGSFQSESADSAEDDIGNRADYAPQATQKEDAAESSARVAMGAEDEMGMTSPPTISSQAAANNRFANPDAIVFDAKAKQTIAVAKDIAASRSLSQEKLQRFLAARGLDAEALADQLLSDLRFPIRQYAHRHQKTAAGTRSDFAETLLWQPLLVTDSKGQATIRFDLSDSVTSYRVDIDGHNFDGRIGSGVDTITSRIPFGIEPKLPLEVTTGDRIDLPVAVINATQDDVSVSVDLDIGPSLTRTDTQPVSTTVAAGQQTRVYFPLDVVQGESEQVVPITLQGFAGSVDGKWSDQIQRMLQISPAGYPARRSIAGQINGREKVTLPIPDDLVPGSLAVTLRAYPSPVADLMAGVESILREPHGCFEQTSATNYPNTMALLYLQKNQLAKPEFSRRARTLLDKGYGKLTSFECDRRGYEWFGKDPGHEALSAFGLMQFSDMQNVMNIDAGMVTRTRTWLMNRRDGSGGFKRNPRHLHVWSVDQTIVNAYVLWAITEADVATGQPQRTAAELGNELQQLNNVAQKSTDAYLVGLSAAALLNAQMTREGTSLLDKLAKQQAADGSLDGKTTVTSSGGISRQVETTAIATLAWLKSKRHIEQAQKAAKWLTTHRQGSAGFGSTQATVLALKALVAFSDYTQSSTGKTILIKRRQETIGKATLPQDPRGGEVVEIQVLADALNDLVGDIEVELVANGSNGLSYTIDLSYHSITLDSDPKCPLTLTTQWQGDQSTARAGEPIGVRASVTNKTRDGLPMTVAIVGLPGGVEPRAEQLDELRDAEQFDFYELRGREVVFYWRTLEPNITKQIDFTVTATVPGKYTGPASRAYLYYTAEQKAWVQPLELAIGR</sequence>
<dbReference type="SMART" id="SM01360">
    <property type="entry name" value="A2M"/>
    <property type="match status" value="1"/>
</dbReference>
<name>A0A517P1U3_9BACT</name>
<dbReference type="Pfam" id="PF07678">
    <property type="entry name" value="TED_complement"/>
    <property type="match status" value="1"/>
</dbReference>
<feature type="transmembrane region" description="Helical" evidence="4">
    <location>
        <begin position="113"/>
        <end position="133"/>
    </location>
</feature>
<dbReference type="OrthoDB" id="97821at2"/>
<feature type="domain" description="Alpha-2-macroglobulin bait region" evidence="5">
    <location>
        <begin position="556"/>
        <end position="695"/>
    </location>
</feature>
<evidence type="ECO:0000313" key="7">
    <source>
        <dbReference type="EMBL" id="QDT13342.1"/>
    </source>
</evidence>
<dbReference type="Gene3D" id="2.60.40.1930">
    <property type="match status" value="1"/>
</dbReference>
<dbReference type="Gene3D" id="2.20.130.20">
    <property type="match status" value="1"/>
</dbReference>
<evidence type="ECO:0000313" key="8">
    <source>
        <dbReference type="Proteomes" id="UP000319817"/>
    </source>
</evidence>
<dbReference type="PANTHER" id="PTHR11412">
    <property type="entry name" value="MACROGLOBULIN / COMPLEMENT"/>
    <property type="match status" value="1"/>
</dbReference>
<dbReference type="InterPro" id="IPR041246">
    <property type="entry name" value="Bact_MG10"/>
</dbReference>
<dbReference type="InterPro" id="IPR011626">
    <property type="entry name" value="Alpha-macroglobulin_TED"/>
</dbReference>
<evidence type="ECO:0000256" key="2">
    <source>
        <dbReference type="ARBA" id="ARBA00022729"/>
    </source>
</evidence>
<keyword evidence="4" id="KW-0472">Membrane</keyword>
<evidence type="ECO:0000256" key="3">
    <source>
        <dbReference type="ARBA" id="ARBA00022966"/>
    </source>
</evidence>
<organism evidence="7 8">
    <name type="scientific">Stieleria marina</name>
    <dbReference type="NCBI Taxonomy" id="1930275"/>
    <lineage>
        <taxon>Bacteria</taxon>
        <taxon>Pseudomonadati</taxon>
        <taxon>Planctomycetota</taxon>
        <taxon>Planctomycetia</taxon>
        <taxon>Pirellulales</taxon>
        <taxon>Pirellulaceae</taxon>
        <taxon>Stieleria</taxon>
    </lineage>
</organism>
<proteinExistence type="inferred from homology"/>
<evidence type="ECO:0000259" key="5">
    <source>
        <dbReference type="SMART" id="SM01359"/>
    </source>
</evidence>
<evidence type="ECO:0000256" key="1">
    <source>
        <dbReference type="ARBA" id="ARBA00010556"/>
    </source>
</evidence>
<dbReference type="GO" id="GO:0005615">
    <property type="term" value="C:extracellular space"/>
    <property type="evidence" value="ECO:0007669"/>
    <property type="project" value="InterPro"/>
</dbReference>
<dbReference type="EMBL" id="CP036526">
    <property type="protein sequence ID" value="QDT13342.1"/>
    <property type="molecule type" value="Genomic_DNA"/>
</dbReference>
<dbReference type="Pfam" id="PF01835">
    <property type="entry name" value="MG2"/>
    <property type="match status" value="1"/>
</dbReference>
<dbReference type="Pfam" id="PF17973">
    <property type="entry name" value="bMG10"/>
    <property type="match status" value="1"/>
</dbReference>
<dbReference type="InterPro" id="IPR036595">
    <property type="entry name" value="A-macroglobulin_rcpt-bd_sf"/>
</dbReference>